<dbReference type="AlphaFoldDB" id="B3EK42"/>
<dbReference type="InterPro" id="IPR036583">
    <property type="entry name" value="23S_rRNA_IVS_sf"/>
</dbReference>
<feature type="domain" description="DNA topoisomerase type IA zn finger" evidence="2">
    <location>
        <begin position="221"/>
        <end position="256"/>
    </location>
</feature>
<keyword evidence="3" id="KW-0413">Isomerase</keyword>
<organism evidence="3">
    <name type="scientific">Chlorobium phaeobacteroides (strain BS1)</name>
    <dbReference type="NCBI Taxonomy" id="331678"/>
    <lineage>
        <taxon>Bacteria</taxon>
        <taxon>Pseudomonadati</taxon>
        <taxon>Chlorobiota</taxon>
        <taxon>Chlorobiia</taxon>
        <taxon>Chlorobiales</taxon>
        <taxon>Chlorobiaceae</taxon>
        <taxon>Chlorobium/Pelodictyon group</taxon>
        <taxon>Chlorobium</taxon>
    </lineage>
</organism>
<evidence type="ECO:0000313" key="3">
    <source>
        <dbReference type="EMBL" id="ACE03110.1"/>
    </source>
</evidence>
<dbReference type="SUPFAM" id="SSF57783">
    <property type="entry name" value="Zinc beta-ribbon"/>
    <property type="match status" value="1"/>
</dbReference>
<dbReference type="GO" id="GO:0005694">
    <property type="term" value="C:chromosome"/>
    <property type="evidence" value="ECO:0007669"/>
    <property type="project" value="InterPro"/>
</dbReference>
<dbReference type="GO" id="GO:0003677">
    <property type="term" value="F:DNA binding"/>
    <property type="evidence" value="ECO:0007669"/>
    <property type="project" value="InterPro"/>
</dbReference>
<evidence type="ECO:0000256" key="1">
    <source>
        <dbReference type="SAM" id="MobiDB-lite"/>
    </source>
</evidence>
<name>B3EK42_CHLPB</name>
<accession>B3EK42</accession>
<dbReference type="InterPro" id="IPR012657">
    <property type="entry name" value="23S_rRNA-intervening_sequence"/>
</dbReference>
<proteinExistence type="predicted"/>
<dbReference type="GO" id="GO:0003916">
    <property type="term" value="F:DNA topoisomerase activity"/>
    <property type="evidence" value="ECO:0007669"/>
    <property type="project" value="InterPro"/>
</dbReference>
<feature type="region of interest" description="Disordered" evidence="1">
    <location>
        <begin position="200"/>
        <end position="223"/>
    </location>
</feature>
<dbReference type="NCBIfam" id="TIGR04258">
    <property type="entry name" value="4helix_suffix"/>
    <property type="match status" value="1"/>
</dbReference>
<dbReference type="EMBL" id="CP001101">
    <property type="protein sequence ID" value="ACE03110.1"/>
    <property type="molecule type" value="Genomic_DNA"/>
</dbReference>
<dbReference type="GO" id="GO:0006265">
    <property type="term" value="P:DNA topological change"/>
    <property type="evidence" value="ECO:0007669"/>
    <property type="project" value="InterPro"/>
</dbReference>
<evidence type="ECO:0000259" key="2">
    <source>
        <dbReference type="Pfam" id="PF01396"/>
    </source>
</evidence>
<dbReference type="SUPFAM" id="SSF158446">
    <property type="entry name" value="IVS-encoded protein-like"/>
    <property type="match status" value="1"/>
</dbReference>
<dbReference type="eggNOG" id="COG0551">
    <property type="taxonomic scope" value="Bacteria"/>
</dbReference>
<dbReference type="NCBIfam" id="TIGR02436">
    <property type="entry name" value="four helix bundle protein"/>
    <property type="match status" value="1"/>
</dbReference>
<dbReference type="STRING" id="331678.Cphamn1_0131"/>
<feature type="compositionally biased region" description="Basic and acidic residues" evidence="1">
    <location>
        <begin position="200"/>
        <end position="216"/>
    </location>
</feature>
<gene>
    <name evidence="3" type="ordered locus">Cphamn1_0131</name>
</gene>
<reference evidence="3" key="1">
    <citation type="submission" date="2008-06" db="EMBL/GenBank/DDBJ databases">
        <title>Complete sequence of Chlorobium phaeobacteroides BS1.</title>
        <authorList>
            <consortium name="US DOE Joint Genome Institute"/>
            <person name="Lucas S."/>
            <person name="Copeland A."/>
            <person name="Lapidus A."/>
            <person name="Glavina del Rio T."/>
            <person name="Dalin E."/>
            <person name="Tice H."/>
            <person name="Bruce D."/>
            <person name="Goodwin L."/>
            <person name="Pitluck S."/>
            <person name="Schmutz J."/>
            <person name="Larimer F."/>
            <person name="Land M."/>
            <person name="Hauser L."/>
            <person name="Kyrpides N."/>
            <person name="Ovchinnikova G."/>
            <person name="Li T."/>
            <person name="Liu Z."/>
            <person name="Zhao F."/>
            <person name="Overmann J."/>
            <person name="Bryant D.A."/>
            <person name="Richardson P."/>
        </authorList>
    </citation>
    <scope>NUCLEOTIDE SEQUENCE [LARGE SCALE GENOMIC DNA]</scope>
    <source>
        <strain evidence="3">BS1</strain>
    </source>
</reference>
<dbReference type="InterPro" id="IPR013498">
    <property type="entry name" value="Topo_IA_Znf"/>
</dbReference>
<dbReference type="InterPro" id="IPR026354">
    <property type="entry name" value="4helix_suffix_dom"/>
</dbReference>
<dbReference type="Pfam" id="PF01396">
    <property type="entry name" value="Zn_ribbon_Top1"/>
    <property type="match status" value="1"/>
</dbReference>
<dbReference type="KEGG" id="cpb:Cphamn1_0131"/>
<dbReference type="HOGENOM" id="CLU_088230_1_0_10"/>
<protein>
    <submittedName>
        <fullName evidence="3">DNA topoisomerase type IA zn finger domain protein</fullName>
    </submittedName>
</protein>
<dbReference type="Gene3D" id="3.30.65.10">
    <property type="entry name" value="Bacterial Topoisomerase I, domain 1"/>
    <property type="match status" value="1"/>
</dbReference>
<sequence>MSETMKKLRPSGGYRDTASFQTATLIYDATYWFCEKFMDSRSRTVDQMVQASRSGRQNIAEGSSAAATSSQTELRLINVARASLEELLLDYEDFLRHRRLTQWTPDCPEARAVRDVPKRFRQTQPDQADPSDLTSLTDQQRWALYAHWIEHDDPALRANTLICLINQANYLLDRQIATLEIAFVEGGGYSEQLAAARLVERQRHASDQSDQRDPTDHIPPCPQCGKPMVLRTAQAGKNAGRQFWGCTAYPDCRGVVNV</sequence>
<dbReference type="Gene3D" id="1.20.1440.60">
    <property type="entry name" value="23S rRNA-intervening sequence"/>
    <property type="match status" value="1"/>
</dbReference>